<reference evidence="4" key="1">
    <citation type="submission" date="2017-02" db="EMBL/GenBank/DDBJ databases">
        <authorList>
            <person name="Tafer H."/>
            <person name="Lopandic K."/>
        </authorList>
    </citation>
    <scope>NUCLEOTIDE SEQUENCE [LARGE SCALE GENOMIC DNA]</scope>
    <source>
        <strain evidence="4">CBS 366.77</strain>
    </source>
</reference>
<organism evidence="3 4">
    <name type="scientific">Aspergillus sclerotialis</name>
    <dbReference type="NCBI Taxonomy" id="2070753"/>
    <lineage>
        <taxon>Eukaryota</taxon>
        <taxon>Fungi</taxon>
        <taxon>Dikarya</taxon>
        <taxon>Ascomycota</taxon>
        <taxon>Pezizomycotina</taxon>
        <taxon>Eurotiomycetes</taxon>
        <taxon>Eurotiomycetidae</taxon>
        <taxon>Eurotiales</taxon>
        <taxon>Aspergillaceae</taxon>
        <taxon>Aspergillus</taxon>
        <taxon>Aspergillus subgen. Polypaecilum</taxon>
    </lineage>
</organism>
<dbReference type="Proteomes" id="UP000266188">
    <property type="component" value="Unassembled WGS sequence"/>
</dbReference>
<accession>A0A3A2Z2T9</accession>
<dbReference type="AlphaFoldDB" id="A0A3A2Z2T9"/>
<gene>
    <name evidence="3" type="ORF">PHISCL_10271</name>
</gene>
<dbReference type="PANTHER" id="PTHR31836">
    <property type="match status" value="1"/>
</dbReference>
<dbReference type="InterPro" id="IPR051477">
    <property type="entry name" value="Expansin_CellWall"/>
</dbReference>
<keyword evidence="4" id="KW-1185">Reference proteome</keyword>
<dbReference type="Gene3D" id="2.40.40.10">
    <property type="entry name" value="RlpA-like domain"/>
    <property type="match status" value="1"/>
</dbReference>
<name>A0A3A2Z2T9_9EURO</name>
<feature type="compositionally biased region" description="Pro residues" evidence="2">
    <location>
        <begin position="7"/>
        <end position="33"/>
    </location>
</feature>
<sequence>PTTTSAPNPPPNNPNPPSPPSNPSPPPSNPNPPSSGHQGACSKGSPCKGDITFYDTATSASAPSSCGTTNDGHSENVLALPHGIMTDGDCGKTVTVKYGGTTTTGTVVDKCMGCDNSSIDLSRHFFEDLGALAEGRISGVEWWIN</sequence>
<evidence type="ECO:0000313" key="4">
    <source>
        <dbReference type="Proteomes" id="UP000266188"/>
    </source>
</evidence>
<comment type="caution">
    <text evidence="3">The sequence shown here is derived from an EMBL/GenBank/DDBJ whole genome shotgun (WGS) entry which is preliminary data.</text>
</comment>
<evidence type="ECO:0000256" key="2">
    <source>
        <dbReference type="SAM" id="MobiDB-lite"/>
    </source>
</evidence>
<proteinExistence type="predicted"/>
<feature type="region of interest" description="Disordered" evidence="2">
    <location>
        <begin position="1"/>
        <end position="44"/>
    </location>
</feature>
<protein>
    <submittedName>
        <fullName evidence="3">Allergen Asp</fullName>
    </submittedName>
</protein>
<evidence type="ECO:0000256" key="1">
    <source>
        <dbReference type="ARBA" id="ARBA00022729"/>
    </source>
</evidence>
<dbReference type="InterPro" id="IPR036908">
    <property type="entry name" value="RlpA-like_sf"/>
</dbReference>
<dbReference type="EMBL" id="MVGC01001039">
    <property type="protein sequence ID" value="RJE17392.1"/>
    <property type="molecule type" value="Genomic_DNA"/>
</dbReference>
<evidence type="ECO:0000313" key="3">
    <source>
        <dbReference type="EMBL" id="RJE17392.1"/>
    </source>
</evidence>
<dbReference type="PANTHER" id="PTHR31836:SF28">
    <property type="entry name" value="SRCR DOMAIN-CONTAINING PROTEIN-RELATED"/>
    <property type="match status" value="1"/>
</dbReference>
<dbReference type="SUPFAM" id="SSF50685">
    <property type="entry name" value="Barwin-like endoglucanases"/>
    <property type="match status" value="1"/>
</dbReference>
<dbReference type="STRING" id="2070753.A0A3A2Z2T9"/>
<keyword evidence="1" id="KW-0732">Signal</keyword>
<feature type="non-terminal residue" evidence="3">
    <location>
        <position position="1"/>
    </location>
</feature>
<dbReference type="OrthoDB" id="623670at2759"/>
<dbReference type="CDD" id="cd22191">
    <property type="entry name" value="DPBB_RlpA_EXP_N-like"/>
    <property type="match status" value="1"/>
</dbReference>